<accession>A0ABW4V8P9</accession>
<keyword evidence="4 7" id="KW-1133">Transmembrane helix</keyword>
<dbReference type="SUPFAM" id="SSF103473">
    <property type="entry name" value="MFS general substrate transporter"/>
    <property type="match status" value="1"/>
</dbReference>
<dbReference type="PANTHER" id="PTHR23513:SF6">
    <property type="entry name" value="MAJOR FACILITATOR SUPERFAMILY ASSOCIATED DOMAIN-CONTAINING PROTEIN"/>
    <property type="match status" value="1"/>
</dbReference>
<dbReference type="Pfam" id="PF07690">
    <property type="entry name" value="MFS_1"/>
    <property type="match status" value="1"/>
</dbReference>
<sequence>MTTERTTSDARATEGVAGEPGAPVAEAGLWRNRSYRLLLTGATAEDVGDAIGLLAVPLLAYAVTESLVAAGVIAFVGRLGSVVMALPAGVIVDRVDRRRLIMAGAAVAAAAWLSVVVAGLVDGLSVTAPHLAGAFFVSSMVGSLMEPAGTAALHAVVPKSQLGQAMAVAQGRDAAATLLAGPLSGLLYGIGAVLPFVASAVGRLVEVVTVSMVRRPLNGDLAAARAERPTAALAEGLRFVFGVPLFRSVLGLFILVNVVVNGMMVAVNLYLVSVGTRPVLIGLVYTAVGVGVLAGSVLAGVLVRRVRVSVLTAMSLGVSGVAVAAMALFPTYWGFLAALVGMMLFAPALNAGMLSYVTAITPGHMQGRMSATLGLTGLFAGPAAPLVGSLLLAQAGVVAAMWMFAASLGVLFLALFLVRPLWRIGLPDTWAADVIEWPTPDASSATGRRGVGPRTSRRPRR</sequence>
<feature type="transmembrane region" description="Helical" evidence="7">
    <location>
        <begin position="371"/>
        <end position="393"/>
    </location>
</feature>
<feature type="transmembrane region" description="Helical" evidence="7">
    <location>
        <begin position="186"/>
        <end position="205"/>
    </location>
</feature>
<feature type="transmembrane region" description="Helical" evidence="7">
    <location>
        <begin position="310"/>
        <end position="329"/>
    </location>
</feature>
<keyword evidence="2" id="KW-1003">Cell membrane</keyword>
<feature type="transmembrane region" description="Helical" evidence="7">
    <location>
        <begin position="335"/>
        <end position="359"/>
    </location>
</feature>
<protein>
    <submittedName>
        <fullName evidence="9">MFS transporter</fullName>
    </submittedName>
</protein>
<dbReference type="Gene3D" id="1.20.1250.20">
    <property type="entry name" value="MFS general substrate transporter like domains"/>
    <property type="match status" value="1"/>
</dbReference>
<keyword evidence="3 7" id="KW-0812">Transmembrane</keyword>
<dbReference type="EMBL" id="JBHUHF010000001">
    <property type="protein sequence ID" value="MFD2026403.1"/>
    <property type="molecule type" value="Genomic_DNA"/>
</dbReference>
<evidence type="ECO:0000256" key="5">
    <source>
        <dbReference type="ARBA" id="ARBA00023136"/>
    </source>
</evidence>
<feature type="compositionally biased region" description="Basic and acidic residues" evidence="6">
    <location>
        <begin position="1"/>
        <end position="12"/>
    </location>
</feature>
<evidence type="ECO:0000259" key="8">
    <source>
        <dbReference type="PROSITE" id="PS50850"/>
    </source>
</evidence>
<evidence type="ECO:0000256" key="4">
    <source>
        <dbReference type="ARBA" id="ARBA00022989"/>
    </source>
</evidence>
<dbReference type="PANTHER" id="PTHR23513">
    <property type="entry name" value="INTEGRAL MEMBRANE EFFLUX PROTEIN-RELATED"/>
    <property type="match status" value="1"/>
</dbReference>
<feature type="domain" description="Major facilitator superfamily (MFS) profile" evidence="8">
    <location>
        <begin position="34"/>
        <end position="423"/>
    </location>
</feature>
<evidence type="ECO:0000256" key="3">
    <source>
        <dbReference type="ARBA" id="ARBA00022692"/>
    </source>
</evidence>
<evidence type="ECO:0000256" key="1">
    <source>
        <dbReference type="ARBA" id="ARBA00004651"/>
    </source>
</evidence>
<dbReference type="InterPro" id="IPR011701">
    <property type="entry name" value="MFS"/>
</dbReference>
<comment type="caution">
    <text evidence="9">The sequence shown here is derived from an EMBL/GenBank/DDBJ whole genome shotgun (WGS) entry which is preliminary data.</text>
</comment>
<proteinExistence type="predicted"/>
<evidence type="ECO:0000313" key="10">
    <source>
        <dbReference type="Proteomes" id="UP001597338"/>
    </source>
</evidence>
<dbReference type="CDD" id="cd06173">
    <property type="entry name" value="MFS_MefA_like"/>
    <property type="match status" value="1"/>
</dbReference>
<dbReference type="RefSeq" id="WP_377198245.1">
    <property type="nucleotide sequence ID" value="NZ_JBHUHF010000001.1"/>
</dbReference>
<reference evidence="10" key="1">
    <citation type="journal article" date="2019" name="Int. J. Syst. Evol. Microbiol.">
        <title>The Global Catalogue of Microorganisms (GCM) 10K type strain sequencing project: providing services to taxonomists for standard genome sequencing and annotation.</title>
        <authorList>
            <consortium name="The Broad Institute Genomics Platform"/>
            <consortium name="The Broad Institute Genome Sequencing Center for Infectious Disease"/>
            <person name="Wu L."/>
            <person name="Ma J."/>
        </authorList>
    </citation>
    <scope>NUCLEOTIDE SEQUENCE [LARGE SCALE GENOMIC DNA]</scope>
    <source>
        <strain evidence="10">CCM 7043</strain>
    </source>
</reference>
<gene>
    <name evidence="9" type="ORF">ACFSL2_12870</name>
</gene>
<keyword evidence="10" id="KW-1185">Reference proteome</keyword>
<dbReference type="InterPro" id="IPR036259">
    <property type="entry name" value="MFS_trans_sf"/>
</dbReference>
<dbReference type="PROSITE" id="PS50850">
    <property type="entry name" value="MFS"/>
    <property type="match status" value="1"/>
</dbReference>
<feature type="transmembrane region" description="Helical" evidence="7">
    <location>
        <begin position="67"/>
        <end position="88"/>
    </location>
</feature>
<dbReference type="Proteomes" id="UP001597338">
    <property type="component" value="Unassembled WGS sequence"/>
</dbReference>
<feature type="transmembrane region" description="Helical" evidence="7">
    <location>
        <begin position="100"/>
        <end position="121"/>
    </location>
</feature>
<feature type="region of interest" description="Disordered" evidence="6">
    <location>
        <begin position="1"/>
        <end position="20"/>
    </location>
</feature>
<feature type="transmembrane region" description="Helical" evidence="7">
    <location>
        <begin position="249"/>
        <end position="273"/>
    </location>
</feature>
<dbReference type="InterPro" id="IPR020846">
    <property type="entry name" value="MFS_dom"/>
</dbReference>
<evidence type="ECO:0000256" key="2">
    <source>
        <dbReference type="ARBA" id="ARBA00022475"/>
    </source>
</evidence>
<feature type="transmembrane region" description="Helical" evidence="7">
    <location>
        <begin position="399"/>
        <end position="418"/>
    </location>
</feature>
<organism evidence="9 10">
    <name type="scientific">Promicromonospora aerolata</name>
    <dbReference type="NCBI Taxonomy" id="195749"/>
    <lineage>
        <taxon>Bacteria</taxon>
        <taxon>Bacillati</taxon>
        <taxon>Actinomycetota</taxon>
        <taxon>Actinomycetes</taxon>
        <taxon>Micrococcales</taxon>
        <taxon>Promicromonosporaceae</taxon>
        <taxon>Promicromonospora</taxon>
    </lineage>
</organism>
<keyword evidence="5 7" id="KW-0472">Membrane</keyword>
<evidence type="ECO:0000256" key="7">
    <source>
        <dbReference type="SAM" id="Phobius"/>
    </source>
</evidence>
<name>A0ABW4V8P9_9MICO</name>
<feature type="transmembrane region" description="Helical" evidence="7">
    <location>
        <begin position="279"/>
        <end position="303"/>
    </location>
</feature>
<evidence type="ECO:0000313" key="9">
    <source>
        <dbReference type="EMBL" id="MFD2026403.1"/>
    </source>
</evidence>
<feature type="region of interest" description="Disordered" evidence="6">
    <location>
        <begin position="441"/>
        <end position="461"/>
    </location>
</feature>
<evidence type="ECO:0000256" key="6">
    <source>
        <dbReference type="SAM" id="MobiDB-lite"/>
    </source>
</evidence>
<comment type="subcellular location">
    <subcellularLocation>
        <location evidence="1">Cell membrane</location>
        <topology evidence="1">Multi-pass membrane protein</topology>
    </subcellularLocation>
</comment>